<dbReference type="Gene3D" id="4.10.240.10">
    <property type="entry name" value="Zn(2)-C6 fungal-type DNA-binding domain"/>
    <property type="match status" value="1"/>
</dbReference>
<feature type="domain" description="Zn(2)-C6 fungal-type" evidence="8">
    <location>
        <begin position="26"/>
        <end position="58"/>
    </location>
</feature>
<evidence type="ECO:0000256" key="4">
    <source>
        <dbReference type="ARBA" id="ARBA00023125"/>
    </source>
</evidence>
<dbReference type="GO" id="GO:0005634">
    <property type="term" value="C:nucleus"/>
    <property type="evidence" value="ECO:0007669"/>
    <property type="project" value="UniProtKB-SubCell"/>
</dbReference>
<dbReference type="InterPro" id="IPR007219">
    <property type="entry name" value="XnlR_reg_dom"/>
</dbReference>
<feature type="region of interest" description="Disordered" evidence="7">
    <location>
        <begin position="790"/>
        <end position="816"/>
    </location>
</feature>
<dbReference type="VEuPathDB" id="FungiDB:PV10_09071"/>
<keyword evidence="5" id="KW-0804">Transcription</keyword>
<evidence type="ECO:0000259" key="8">
    <source>
        <dbReference type="PROSITE" id="PS50048"/>
    </source>
</evidence>
<reference evidence="9 10" key="1">
    <citation type="submission" date="2017-03" db="EMBL/GenBank/DDBJ databases">
        <title>Genomes of endolithic fungi from Antarctica.</title>
        <authorList>
            <person name="Coleine C."/>
            <person name="Masonjones S."/>
            <person name="Stajich J.E."/>
        </authorList>
    </citation>
    <scope>NUCLEOTIDE SEQUENCE [LARGE SCALE GENOMIC DNA]</scope>
    <source>
        <strain evidence="9 10">CCFEE 6314</strain>
    </source>
</reference>
<evidence type="ECO:0000313" key="10">
    <source>
        <dbReference type="Proteomes" id="UP000288859"/>
    </source>
</evidence>
<protein>
    <recommendedName>
        <fullName evidence="8">Zn(2)-C6 fungal-type domain-containing protein</fullName>
    </recommendedName>
</protein>
<dbReference type="PANTHER" id="PTHR31001">
    <property type="entry name" value="UNCHARACTERIZED TRANSCRIPTIONAL REGULATORY PROTEIN"/>
    <property type="match status" value="1"/>
</dbReference>
<dbReference type="CDD" id="cd00067">
    <property type="entry name" value="GAL4"/>
    <property type="match status" value="1"/>
</dbReference>
<dbReference type="GO" id="GO:0006351">
    <property type="term" value="P:DNA-templated transcription"/>
    <property type="evidence" value="ECO:0007669"/>
    <property type="project" value="InterPro"/>
</dbReference>
<gene>
    <name evidence="9" type="ORF">B0A52_05236</name>
</gene>
<organism evidence="9 10">
    <name type="scientific">Exophiala mesophila</name>
    <name type="common">Black yeast-like fungus</name>
    <dbReference type="NCBI Taxonomy" id="212818"/>
    <lineage>
        <taxon>Eukaryota</taxon>
        <taxon>Fungi</taxon>
        <taxon>Dikarya</taxon>
        <taxon>Ascomycota</taxon>
        <taxon>Pezizomycotina</taxon>
        <taxon>Eurotiomycetes</taxon>
        <taxon>Chaetothyriomycetidae</taxon>
        <taxon>Chaetothyriales</taxon>
        <taxon>Herpotrichiellaceae</taxon>
        <taxon>Exophiala</taxon>
    </lineage>
</organism>
<dbReference type="OrthoDB" id="5579088at2759"/>
<evidence type="ECO:0000256" key="7">
    <source>
        <dbReference type="SAM" id="MobiDB-lite"/>
    </source>
</evidence>
<evidence type="ECO:0000256" key="1">
    <source>
        <dbReference type="ARBA" id="ARBA00004123"/>
    </source>
</evidence>
<evidence type="ECO:0000256" key="6">
    <source>
        <dbReference type="ARBA" id="ARBA00023242"/>
    </source>
</evidence>
<sequence length="841" mass="94630">MEGTSKQSQYKQRGALHTGRKRRPISCLSCRKRKLKCDRAVPACGNCVHREEVASCSYALRKTESSPRLQEPLETPAASQGRIDQLEQLVHMLMKERQHTQAFPRSQASRPDDCVSIQSSDHTLLEPGEAELPENGQTDIYRHIGGSAKQSSFLDIKADYRQSRSIEEAHWALLLNEVAEVRSYLSSQQKKYDQRSEEMSQSLQLRSHDPGSTLLFGSARNMSRAEILAQLPSRYSCDKFVARYFSRLSPAIYILHKATFMKQYERFWLEKGSASVMWLALLFAMMRIAALDYLREDDEPIEYRGSCQDLANSFRSHSSSCLILADYLRPQEFTLEVLILHLYAEYLSSRDAKSSTWVLSGMIVRLAMRMGYHQPSQPSLSQTVFQVEMRRRCWAFIRQADILLSFQAGLPSMIKLQDHDDSLPRNICDDNFNEDCTILPVALADSEPTQISFLIAKSKLAFGFARALEEIDRSNTMSWQRLLEIDRDLRRIYHGIPEIYKLGQLQGRDSLVLISARFNLASIHHKSICVVHSRFLDIGRSDPRYSYSRRACLSSAMALLRFQDIQNQDVPIEGGIRSMTNYQTSFAIHDYLLAATILSADLCSGTLLGSTTNQSATQPSPSKTEMVKALKTCARIFRQVQDWSMEAFKAADVLEMLVQKFEARDVVVRQSSKKSPSWNSHSGFGPRIQDHHEPTSNTVTITAKQPLLFSESTVGMSDPVYPTPQEPCHGPSPRHHSMGNASPAPHITRTDETGVESLPVWPGGRGNDACFHSSINTQLFPELEMSWDSTTSGLNGSTQSALGDGTGGDDPISFPDPASFSTPFNLNDPFATLWDLNLATY</sequence>
<feature type="compositionally biased region" description="Polar residues" evidence="7">
    <location>
        <begin position="790"/>
        <end position="801"/>
    </location>
</feature>
<keyword evidence="4" id="KW-0238">DNA-binding</keyword>
<dbReference type="CDD" id="cd12148">
    <property type="entry name" value="fungal_TF_MHR"/>
    <property type="match status" value="1"/>
</dbReference>
<evidence type="ECO:0000256" key="5">
    <source>
        <dbReference type="ARBA" id="ARBA00023163"/>
    </source>
</evidence>
<keyword evidence="3" id="KW-0805">Transcription regulation</keyword>
<dbReference type="InterPro" id="IPR050613">
    <property type="entry name" value="Sec_Metabolite_Reg"/>
</dbReference>
<accession>A0A438N4C7</accession>
<dbReference type="GO" id="GO:0003677">
    <property type="term" value="F:DNA binding"/>
    <property type="evidence" value="ECO:0007669"/>
    <property type="project" value="UniProtKB-KW"/>
</dbReference>
<dbReference type="PROSITE" id="PS50048">
    <property type="entry name" value="ZN2_CY6_FUNGAL_2"/>
    <property type="match status" value="1"/>
</dbReference>
<name>A0A438N4C7_EXOME</name>
<dbReference type="InterPro" id="IPR001138">
    <property type="entry name" value="Zn2Cys6_DnaBD"/>
</dbReference>
<dbReference type="InterPro" id="IPR036864">
    <property type="entry name" value="Zn2-C6_fun-type_DNA-bd_sf"/>
</dbReference>
<dbReference type="SMART" id="SM00066">
    <property type="entry name" value="GAL4"/>
    <property type="match status" value="1"/>
</dbReference>
<keyword evidence="2" id="KW-0479">Metal-binding</keyword>
<dbReference type="Proteomes" id="UP000288859">
    <property type="component" value="Unassembled WGS sequence"/>
</dbReference>
<dbReference type="SUPFAM" id="SSF57701">
    <property type="entry name" value="Zn2/Cys6 DNA-binding domain"/>
    <property type="match status" value="1"/>
</dbReference>
<feature type="region of interest" description="Disordered" evidence="7">
    <location>
        <begin position="670"/>
        <end position="694"/>
    </location>
</feature>
<comment type="caution">
    <text evidence="9">The sequence shown here is derived from an EMBL/GenBank/DDBJ whole genome shotgun (WGS) entry which is preliminary data.</text>
</comment>
<dbReference type="PANTHER" id="PTHR31001:SF49">
    <property type="entry name" value="ZN(II)2CYS6 TRANSCRIPTION FACTOR (EUROFUNG)"/>
    <property type="match status" value="1"/>
</dbReference>
<dbReference type="Pfam" id="PF04082">
    <property type="entry name" value="Fungal_trans"/>
    <property type="match status" value="1"/>
</dbReference>
<dbReference type="GO" id="GO:0000981">
    <property type="term" value="F:DNA-binding transcription factor activity, RNA polymerase II-specific"/>
    <property type="evidence" value="ECO:0007669"/>
    <property type="project" value="InterPro"/>
</dbReference>
<feature type="compositionally biased region" description="Low complexity" evidence="7">
    <location>
        <begin position="673"/>
        <end position="682"/>
    </location>
</feature>
<proteinExistence type="predicted"/>
<dbReference type="AlphaFoldDB" id="A0A438N4C7"/>
<evidence type="ECO:0000313" key="9">
    <source>
        <dbReference type="EMBL" id="RVX70585.1"/>
    </source>
</evidence>
<evidence type="ECO:0000256" key="3">
    <source>
        <dbReference type="ARBA" id="ARBA00023015"/>
    </source>
</evidence>
<keyword evidence="6" id="KW-0539">Nucleus</keyword>
<evidence type="ECO:0000256" key="2">
    <source>
        <dbReference type="ARBA" id="ARBA00022723"/>
    </source>
</evidence>
<feature type="region of interest" description="Disordered" evidence="7">
    <location>
        <begin position="724"/>
        <end position="749"/>
    </location>
</feature>
<dbReference type="SMART" id="SM00906">
    <property type="entry name" value="Fungal_trans"/>
    <property type="match status" value="1"/>
</dbReference>
<dbReference type="EMBL" id="NAJM01000022">
    <property type="protein sequence ID" value="RVX70585.1"/>
    <property type="molecule type" value="Genomic_DNA"/>
</dbReference>
<comment type="subcellular location">
    <subcellularLocation>
        <location evidence="1">Nucleus</location>
    </subcellularLocation>
</comment>
<dbReference type="GO" id="GO:0008270">
    <property type="term" value="F:zinc ion binding"/>
    <property type="evidence" value="ECO:0007669"/>
    <property type="project" value="InterPro"/>
</dbReference>
<dbReference type="Pfam" id="PF00172">
    <property type="entry name" value="Zn_clus"/>
    <property type="match status" value="1"/>
</dbReference>
<dbReference type="PROSITE" id="PS00463">
    <property type="entry name" value="ZN2_CY6_FUNGAL_1"/>
    <property type="match status" value="1"/>
</dbReference>